<dbReference type="EMBL" id="JBHSAQ010000001">
    <property type="protein sequence ID" value="MFC3957291.1"/>
    <property type="molecule type" value="Genomic_DNA"/>
</dbReference>
<dbReference type="RefSeq" id="WP_256531784.1">
    <property type="nucleotide sequence ID" value="NZ_CP101824.1"/>
</dbReference>
<dbReference type="AlphaFoldDB" id="A0ABD5NKC6"/>
<evidence type="ECO:0000313" key="2">
    <source>
        <dbReference type="Proteomes" id="UP001595846"/>
    </source>
</evidence>
<protein>
    <recommendedName>
        <fullName evidence="3">Transcriptional regulator</fullName>
    </recommendedName>
</protein>
<dbReference type="GeneID" id="73904542"/>
<gene>
    <name evidence="1" type="ORF">ACFOUR_02735</name>
</gene>
<name>A0ABD5NKC6_9EURY</name>
<sequence>MRPVRTADGKRYLLVKRSADASLVYDPSTGDETYVGTDRLEPIDDVTGLETAAEAIPGPVRRLLGSVHDERTLGLLVELTDRGPLGVRTLIEETSYCESDLAGTLGSLTAAGLIVEVEVDSERGYAATEETKTTISTLRRSATE</sequence>
<accession>A0ABD5NKC6</accession>
<organism evidence="1 2">
    <name type="scientific">Halovivax cerinus</name>
    <dbReference type="NCBI Taxonomy" id="1487865"/>
    <lineage>
        <taxon>Archaea</taxon>
        <taxon>Methanobacteriati</taxon>
        <taxon>Methanobacteriota</taxon>
        <taxon>Stenosarchaea group</taxon>
        <taxon>Halobacteria</taxon>
        <taxon>Halobacteriales</taxon>
        <taxon>Natrialbaceae</taxon>
        <taxon>Halovivax</taxon>
    </lineage>
</organism>
<comment type="caution">
    <text evidence="1">The sequence shown here is derived from an EMBL/GenBank/DDBJ whole genome shotgun (WGS) entry which is preliminary data.</text>
</comment>
<dbReference type="InterPro" id="IPR055770">
    <property type="entry name" value="DUF7346"/>
</dbReference>
<dbReference type="Proteomes" id="UP001595846">
    <property type="component" value="Unassembled WGS sequence"/>
</dbReference>
<evidence type="ECO:0000313" key="1">
    <source>
        <dbReference type="EMBL" id="MFC3957291.1"/>
    </source>
</evidence>
<keyword evidence="2" id="KW-1185">Reference proteome</keyword>
<proteinExistence type="predicted"/>
<dbReference type="Pfam" id="PF24037">
    <property type="entry name" value="DUF7346"/>
    <property type="match status" value="1"/>
</dbReference>
<reference evidence="1 2" key="1">
    <citation type="journal article" date="2019" name="Int. J. Syst. Evol. Microbiol.">
        <title>The Global Catalogue of Microorganisms (GCM) 10K type strain sequencing project: providing services to taxonomists for standard genome sequencing and annotation.</title>
        <authorList>
            <consortium name="The Broad Institute Genomics Platform"/>
            <consortium name="The Broad Institute Genome Sequencing Center for Infectious Disease"/>
            <person name="Wu L."/>
            <person name="Ma J."/>
        </authorList>
    </citation>
    <scope>NUCLEOTIDE SEQUENCE [LARGE SCALE GENOMIC DNA]</scope>
    <source>
        <strain evidence="1 2">IBRC-M 10256</strain>
    </source>
</reference>
<evidence type="ECO:0008006" key="3">
    <source>
        <dbReference type="Google" id="ProtNLM"/>
    </source>
</evidence>